<name>A0A511ZPX0_9BACI</name>
<keyword evidence="2" id="KW-0808">Transferase</keyword>
<dbReference type="SUPFAM" id="SSF55729">
    <property type="entry name" value="Acyl-CoA N-acyltransferases (Nat)"/>
    <property type="match status" value="1"/>
</dbReference>
<dbReference type="OrthoDB" id="9797989at2"/>
<dbReference type="InterPro" id="IPR000182">
    <property type="entry name" value="GNAT_dom"/>
</dbReference>
<proteinExistence type="predicted"/>
<comment type="caution">
    <text evidence="2">The sequence shown here is derived from an EMBL/GenBank/DDBJ whole genome shotgun (WGS) entry which is preliminary data.</text>
</comment>
<reference evidence="2 3" key="1">
    <citation type="submission" date="2019-07" db="EMBL/GenBank/DDBJ databases">
        <title>Whole genome shotgun sequence of Oceanobacillus sojae NBRC 105379.</title>
        <authorList>
            <person name="Hosoyama A."/>
            <person name="Uohara A."/>
            <person name="Ohji S."/>
            <person name="Ichikawa N."/>
        </authorList>
    </citation>
    <scope>NUCLEOTIDE SEQUENCE [LARGE SCALE GENOMIC DNA]</scope>
    <source>
        <strain evidence="2 3">NBRC 105379</strain>
    </source>
</reference>
<sequence>MQTFRELKTEDETAFYRYINQWYLKEEIVIPTATEIKRYKNYQHFIEYLSASKQANFNHNFVPNSTFFLFIGDDIVGASNIRHELNDGLKEIGGHIGYGVAPNERNKGYATKILEHSLIYLKKMQIQEALITCNQKNQFSAKVIINCGGGEISSFKDEKGNITRRFLISLV</sequence>
<protein>
    <submittedName>
        <fullName evidence="2">Acetyltransferase</fullName>
    </submittedName>
</protein>
<gene>
    <name evidence="2" type="ORF">OSO01_42440</name>
</gene>
<dbReference type="RefSeq" id="WP_147212386.1">
    <property type="nucleotide sequence ID" value="NZ_BJYM01000023.1"/>
</dbReference>
<accession>A0A511ZPX0</accession>
<dbReference type="PANTHER" id="PTHR39173">
    <property type="entry name" value="ACETYLTRANSFERASE"/>
    <property type="match status" value="1"/>
</dbReference>
<organism evidence="2 3">
    <name type="scientific">Oceanobacillus sojae</name>
    <dbReference type="NCBI Taxonomy" id="582851"/>
    <lineage>
        <taxon>Bacteria</taxon>
        <taxon>Bacillati</taxon>
        <taxon>Bacillota</taxon>
        <taxon>Bacilli</taxon>
        <taxon>Bacillales</taxon>
        <taxon>Bacillaceae</taxon>
        <taxon>Oceanobacillus</taxon>
    </lineage>
</organism>
<dbReference type="InterPro" id="IPR016181">
    <property type="entry name" value="Acyl_CoA_acyltransferase"/>
</dbReference>
<evidence type="ECO:0000313" key="3">
    <source>
        <dbReference type="Proteomes" id="UP000321558"/>
    </source>
</evidence>
<dbReference type="PANTHER" id="PTHR39173:SF1">
    <property type="entry name" value="ACETYLTRANSFERASE"/>
    <property type="match status" value="1"/>
</dbReference>
<evidence type="ECO:0000313" key="2">
    <source>
        <dbReference type="EMBL" id="GEN89505.1"/>
    </source>
</evidence>
<dbReference type="EMBL" id="BJYM01000023">
    <property type="protein sequence ID" value="GEN89505.1"/>
    <property type="molecule type" value="Genomic_DNA"/>
</dbReference>
<dbReference type="AlphaFoldDB" id="A0A511ZPX0"/>
<feature type="domain" description="N-acetyltransferase" evidence="1">
    <location>
        <begin position="2"/>
        <end position="171"/>
    </location>
</feature>
<dbReference type="GO" id="GO:0016747">
    <property type="term" value="F:acyltransferase activity, transferring groups other than amino-acyl groups"/>
    <property type="evidence" value="ECO:0007669"/>
    <property type="project" value="InterPro"/>
</dbReference>
<dbReference type="Gene3D" id="3.40.630.30">
    <property type="match status" value="1"/>
</dbReference>
<keyword evidence="3" id="KW-1185">Reference proteome</keyword>
<dbReference type="Proteomes" id="UP000321558">
    <property type="component" value="Unassembled WGS sequence"/>
</dbReference>
<dbReference type="Pfam" id="PF13302">
    <property type="entry name" value="Acetyltransf_3"/>
    <property type="match status" value="1"/>
</dbReference>
<dbReference type="PROSITE" id="PS51186">
    <property type="entry name" value="GNAT"/>
    <property type="match status" value="1"/>
</dbReference>
<evidence type="ECO:0000259" key="1">
    <source>
        <dbReference type="PROSITE" id="PS51186"/>
    </source>
</evidence>
<dbReference type="CDD" id="cd04301">
    <property type="entry name" value="NAT_SF"/>
    <property type="match status" value="1"/>
</dbReference>